<evidence type="ECO:0000259" key="6">
    <source>
        <dbReference type="Pfam" id="PF13087"/>
    </source>
</evidence>
<evidence type="ECO:0000256" key="2">
    <source>
        <dbReference type="ARBA" id="ARBA00022801"/>
    </source>
</evidence>
<feature type="compositionally biased region" description="Polar residues" evidence="5">
    <location>
        <begin position="1"/>
        <end position="12"/>
    </location>
</feature>
<sequence>MSQPTSSDSKGNAPNAPRAASQDKPSGPTTVFKSCAVLIYEQLFGGQNLGVSDIETKLITLRRATLERYLGHFIDFPLAASNEDEGFGKCHTTRQSYTSFKGLKVKFPCKVEVIFRAVTQKEISRLPKGRTNISWVKVALKEGAELSVKGFRLPFGNTSHPAHEWLRHPDSAPVVSDKTLLDILQQKKLTFIVAEPHRALEKNMGVTSLPANFEYDYGGMHSWDMERYLQQLSEIKGGQFEASWSYPSDESHVVSVTQTYFVPKPTTLKQSMRYFVIVSMGKGFSAQFEKAWSRLSKDFPLTVMIHGGDYNEEWKAHIQEYSERLDALNDHPFTAKQDELALKVIPPKAYQAEIKEFEGRKKADEAEIERKVDAVCQFLPTAAPTSVARGESLEDSKPGLDYEKLVMSLHRDLTRGAGFWETTVSLTSGTEQLEGDLAQMGLTQAKLMRLETLPSVNLLRGPNEQWIDALMTEALEVDRARFRRYLGECPLGLGLITAGPGFGKTTAVAFATLGMAASVGRVIGSGPTHVAVNSLCARIGFVTCRVTESTTLLHDKVAAFKKLLESPVVGEDAPLEMLKGLHKTLTERSDIARLRNRVSGKNTWEEYVNGDTVDEAELEKLIQHITVLHSWKLKTRGIAIDEAGNMTRADLFSVWGNTLLPCLLAGDEKQLALVVMTLIDKEDGNYANRFGPDGVTSPLEFIKGMGWPIYRLRTQLRLARGQFELCCNSVYKDVACTYGPGTDVKPPAHRLGHVLEEFVRAKFPSVKPPKPDGQNDTLSPLFVNCRNSFCHIGPVTHSRTNWDQIKFALDFLDDFVKTKQVNPANILIISPYSAMVAAIGNVYKRREYEVLEEMRPPSTVDAIQDQEADMVVVITATDCSVGADFTSDERRLNVLLSRHKCALIIFSDIDTVDYKGKGKHKAERIRTPTGEVSFQKARVLKDVHKSLVDAGRVVAVDCRPNKRKGEDETAK</sequence>
<organism evidence="7 8">
    <name type="scientific">Fusarium equiseti</name>
    <name type="common">Fusarium scirpi</name>
    <dbReference type="NCBI Taxonomy" id="61235"/>
    <lineage>
        <taxon>Eukaryota</taxon>
        <taxon>Fungi</taxon>
        <taxon>Dikarya</taxon>
        <taxon>Ascomycota</taxon>
        <taxon>Pezizomycotina</taxon>
        <taxon>Sordariomycetes</taxon>
        <taxon>Hypocreomycetidae</taxon>
        <taxon>Hypocreales</taxon>
        <taxon>Nectriaceae</taxon>
        <taxon>Fusarium</taxon>
        <taxon>Fusarium incarnatum-equiseti species complex</taxon>
    </lineage>
</organism>
<proteinExistence type="predicted"/>
<evidence type="ECO:0000256" key="1">
    <source>
        <dbReference type="ARBA" id="ARBA00022741"/>
    </source>
</evidence>
<evidence type="ECO:0000313" key="8">
    <source>
        <dbReference type="Proteomes" id="UP001152024"/>
    </source>
</evidence>
<feature type="domain" description="DNA2/NAM7 helicase-like C-terminal" evidence="6">
    <location>
        <begin position="781"/>
        <end position="908"/>
    </location>
</feature>
<keyword evidence="8" id="KW-1185">Reference proteome</keyword>
<accession>A0ABQ8RD58</accession>
<comment type="caution">
    <text evidence="7">The sequence shown here is derived from an EMBL/GenBank/DDBJ whole genome shotgun (WGS) entry which is preliminary data.</text>
</comment>
<dbReference type="InterPro" id="IPR027417">
    <property type="entry name" value="P-loop_NTPase"/>
</dbReference>
<name>A0ABQ8RD58_FUSEQ</name>
<dbReference type="PANTHER" id="PTHR43788">
    <property type="entry name" value="DNA2/NAM7 HELICASE FAMILY MEMBER"/>
    <property type="match status" value="1"/>
</dbReference>
<dbReference type="Proteomes" id="UP001152024">
    <property type="component" value="Unassembled WGS sequence"/>
</dbReference>
<evidence type="ECO:0000256" key="3">
    <source>
        <dbReference type="ARBA" id="ARBA00022806"/>
    </source>
</evidence>
<reference evidence="7" key="1">
    <citation type="submission" date="2022-09" db="EMBL/GenBank/DDBJ databases">
        <title>Fusarium specimens isolated from Avocado Roots.</title>
        <authorList>
            <person name="Stajich J."/>
            <person name="Roper C."/>
            <person name="Heimlech-Rivalta G."/>
        </authorList>
    </citation>
    <scope>NUCLEOTIDE SEQUENCE</scope>
    <source>
        <strain evidence="7">CF00095</strain>
    </source>
</reference>
<dbReference type="EMBL" id="JAOQBH010000008">
    <property type="protein sequence ID" value="KAJ4131673.1"/>
    <property type="molecule type" value="Genomic_DNA"/>
</dbReference>
<dbReference type="Gene3D" id="3.40.50.300">
    <property type="entry name" value="P-loop containing nucleotide triphosphate hydrolases"/>
    <property type="match status" value="2"/>
</dbReference>
<dbReference type="PANTHER" id="PTHR43788:SF8">
    <property type="entry name" value="DNA-BINDING PROTEIN SMUBP-2"/>
    <property type="match status" value="1"/>
</dbReference>
<protein>
    <recommendedName>
        <fullName evidence="6">DNA2/NAM7 helicase-like C-terminal domain-containing protein</fullName>
    </recommendedName>
</protein>
<keyword evidence="1" id="KW-0547">Nucleotide-binding</keyword>
<keyword evidence="4" id="KW-0067">ATP-binding</keyword>
<feature type="region of interest" description="Disordered" evidence="5">
    <location>
        <begin position="1"/>
        <end position="28"/>
    </location>
</feature>
<evidence type="ECO:0000256" key="4">
    <source>
        <dbReference type="ARBA" id="ARBA00022840"/>
    </source>
</evidence>
<keyword evidence="3" id="KW-0347">Helicase</keyword>
<gene>
    <name evidence="7" type="ORF">NW768_005866</name>
</gene>
<evidence type="ECO:0000256" key="5">
    <source>
        <dbReference type="SAM" id="MobiDB-lite"/>
    </source>
</evidence>
<keyword evidence="2" id="KW-0378">Hydrolase</keyword>
<dbReference type="SUPFAM" id="SSF52540">
    <property type="entry name" value="P-loop containing nucleoside triphosphate hydrolases"/>
    <property type="match status" value="1"/>
</dbReference>
<dbReference type="InterPro" id="IPR050534">
    <property type="entry name" value="Coronavir_polyprotein_1ab"/>
</dbReference>
<dbReference type="InterPro" id="IPR041679">
    <property type="entry name" value="DNA2/NAM7-like_C"/>
</dbReference>
<evidence type="ECO:0000313" key="7">
    <source>
        <dbReference type="EMBL" id="KAJ4131673.1"/>
    </source>
</evidence>
<dbReference type="Pfam" id="PF13087">
    <property type="entry name" value="AAA_12"/>
    <property type="match status" value="1"/>
</dbReference>